<evidence type="ECO:0000256" key="4">
    <source>
        <dbReference type="ARBA" id="ARBA00022970"/>
    </source>
</evidence>
<accession>A0A9X3Z2C8</accession>
<evidence type="ECO:0000256" key="2">
    <source>
        <dbReference type="ARBA" id="ARBA00022448"/>
    </source>
</evidence>
<feature type="chain" id="PRO_5040740835" evidence="5">
    <location>
        <begin position="22"/>
        <end position="404"/>
    </location>
</feature>
<dbReference type="Pfam" id="PF13458">
    <property type="entry name" value="Peripla_BP_6"/>
    <property type="match status" value="1"/>
</dbReference>
<dbReference type="InterPro" id="IPR028081">
    <property type="entry name" value="Leu-bd"/>
</dbReference>
<dbReference type="PANTHER" id="PTHR47151">
    <property type="entry name" value="LEU/ILE/VAL-BINDING ABC TRANSPORTER SUBUNIT"/>
    <property type="match status" value="1"/>
</dbReference>
<keyword evidence="8" id="KW-1185">Reference proteome</keyword>
<keyword evidence="2" id="KW-0813">Transport</keyword>
<evidence type="ECO:0000256" key="3">
    <source>
        <dbReference type="ARBA" id="ARBA00022729"/>
    </source>
</evidence>
<dbReference type="InterPro" id="IPR000709">
    <property type="entry name" value="Leu_Ile_Val-bd"/>
</dbReference>
<dbReference type="PROSITE" id="PS51257">
    <property type="entry name" value="PROKAR_LIPOPROTEIN"/>
    <property type="match status" value="1"/>
</dbReference>
<evidence type="ECO:0000256" key="5">
    <source>
        <dbReference type="SAM" id="SignalP"/>
    </source>
</evidence>
<comment type="similarity">
    <text evidence="1">Belongs to the leucine-binding protein family.</text>
</comment>
<dbReference type="AlphaFoldDB" id="A0A9X3Z2C8"/>
<proteinExistence type="inferred from homology"/>
<keyword evidence="3 5" id="KW-0732">Signal</keyword>
<evidence type="ECO:0000259" key="6">
    <source>
        <dbReference type="Pfam" id="PF13458"/>
    </source>
</evidence>
<name>A0A9X3Z2C8_9BACL</name>
<dbReference type="GO" id="GO:0006865">
    <property type="term" value="P:amino acid transport"/>
    <property type="evidence" value="ECO:0007669"/>
    <property type="project" value="UniProtKB-KW"/>
</dbReference>
<organism evidence="7 8">
    <name type="scientific">Brevibacillus thermoruber</name>
    <dbReference type="NCBI Taxonomy" id="33942"/>
    <lineage>
        <taxon>Bacteria</taxon>
        <taxon>Bacillati</taxon>
        <taxon>Bacillota</taxon>
        <taxon>Bacilli</taxon>
        <taxon>Bacillales</taxon>
        <taxon>Paenibacillaceae</taxon>
        <taxon>Brevibacillus</taxon>
    </lineage>
</organism>
<dbReference type="PRINTS" id="PR00337">
    <property type="entry name" value="LEUILEVALBP"/>
</dbReference>
<dbReference type="InterPro" id="IPR028082">
    <property type="entry name" value="Peripla_BP_I"/>
</dbReference>
<reference evidence="7" key="1">
    <citation type="submission" date="2022-12" db="EMBL/GenBank/DDBJ databases">
        <title>Draft genome sequence of the thermophilic strain Brevibacillus thermoruber HT42, isolated from Los Humeros, Puebla, Mexico, with biotechnological potential.</title>
        <authorList>
            <person name="Lara Sanchez J."/>
            <person name="Solis Palacios R."/>
            <person name="Bustos Baena A.S."/>
            <person name="Ruz Baez A.E."/>
            <person name="Espinosa Luna G."/>
            <person name="Oliart Ros R.M."/>
        </authorList>
    </citation>
    <scope>NUCLEOTIDE SEQUENCE</scope>
    <source>
        <strain evidence="7">HT42</strain>
    </source>
</reference>
<dbReference type="SUPFAM" id="SSF53822">
    <property type="entry name" value="Periplasmic binding protein-like I"/>
    <property type="match status" value="1"/>
</dbReference>
<gene>
    <name evidence="7" type="ORF">O3V59_04655</name>
</gene>
<comment type="caution">
    <text evidence="7">The sequence shown here is derived from an EMBL/GenBank/DDBJ whole genome shotgun (WGS) entry which is preliminary data.</text>
</comment>
<keyword evidence="4" id="KW-0029">Amino-acid transport</keyword>
<feature type="domain" description="Leucine-binding protein" evidence="6">
    <location>
        <begin position="51"/>
        <end position="394"/>
    </location>
</feature>
<dbReference type="RefSeq" id="WP_271139583.1">
    <property type="nucleotide sequence ID" value="NZ_JAPYYP010000003.1"/>
</dbReference>
<dbReference type="Proteomes" id="UP001151071">
    <property type="component" value="Unassembled WGS sequence"/>
</dbReference>
<dbReference type="EMBL" id="JAPYYP010000003">
    <property type="protein sequence ID" value="MDA5107641.1"/>
    <property type="molecule type" value="Genomic_DNA"/>
</dbReference>
<feature type="signal peptide" evidence="5">
    <location>
        <begin position="1"/>
        <end position="21"/>
    </location>
</feature>
<dbReference type="Gene3D" id="3.40.50.2300">
    <property type="match status" value="2"/>
</dbReference>
<protein>
    <submittedName>
        <fullName evidence="7">Branched-chain amino acid ABC transporter substrate-binding protein</fullName>
    </submittedName>
</protein>
<evidence type="ECO:0000313" key="7">
    <source>
        <dbReference type="EMBL" id="MDA5107641.1"/>
    </source>
</evidence>
<dbReference type="PANTHER" id="PTHR47151:SF2">
    <property type="entry name" value="AMINO ACID BINDING PROTEIN"/>
    <property type="match status" value="1"/>
</dbReference>
<sequence length="404" mass="42958">MKKQKTFAFLATVLALGTALAGCGGGAGGGQQQSSNGGSSTGSGSLQKLVIASVGPLSGQYSDYGSTAKAGAEYALKQRQEDFKKLGFDVQLLAQDDQADPKQGVAVAQMLISNPDVIGVVGHVTTGASITASAQYEQEKLVMVSPSSTGANLTEEGKKVVHRICARDDQQGSKAAIYAKNQLGVKTAYIVHDKQAYGQGLADEVKKQFEKDGVQVVGYEGITAGEKDYSAVINQIIAAKPEMIYFGGYYSDAGVLIKQLRDKGFKGIVMGGDGYDSLDLVKIAGADNANNVVFTSVVGDIGATEEGKKWISEFEQATGNKVGIFTSFGYDSMNVLLHGLEEAIKANNGQKPTREQVLEQVHKIKDFQGQFVKVAFDEKGDNEFASVYVYKYENGQKVYVGEAK</sequence>
<evidence type="ECO:0000256" key="1">
    <source>
        <dbReference type="ARBA" id="ARBA00010062"/>
    </source>
</evidence>
<dbReference type="CDD" id="cd06342">
    <property type="entry name" value="PBP1_ABC_LIVBP-like"/>
    <property type="match status" value="1"/>
</dbReference>
<evidence type="ECO:0000313" key="8">
    <source>
        <dbReference type="Proteomes" id="UP001151071"/>
    </source>
</evidence>